<evidence type="ECO:0000313" key="2">
    <source>
        <dbReference type="Proteomes" id="UP000308836"/>
    </source>
</evidence>
<protein>
    <submittedName>
        <fullName evidence="1">4-hydroxy-tetrahydrodipicolinate reductase</fullName>
        <ecNumber evidence="1">1.17.1.8</ecNumber>
    </submittedName>
</protein>
<accession>A0AC61R5X7</accession>
<keyword evidence="1" id="KW-0560">Oxidoreductase</keyword>
<evidence type="ECO:0000313" key="1">
    <source>
        <dbReference type="EMBL" id="TGY65473.1"/>
    </source>
</evidence>
<sequence length="236" mass="25879">MKALVVGKGRMGQLLSAHADSFGMHSLGCCDVLDPALLLDHKEEIDVILDFSHPDNLDWILDEIEGTNIALVEGTTALSEAQKQRLAQQAARQPVFYSANYSYGVAVFQKLLKTITPLLKDGFDMELVETHHNQKADAPSGTALALLEAMDPDGEFERVYAREGVVGKRGKEIGVHALRGGTIAGIHEVDFFGEDETIEIKHTATSRMIFVNGALKAARFLTDQQPGLYTMDDLLR</sequence>
<comment type="caution">
    <text evidence="1">The sequence shown here is derived from an EMBL/GenBank/DDBJ whole genome shotgun (WGS) entry which is preliminary data.</text>
</comment>
<proteinExistence type="predicted"/>
<gene>
    <name evidence="1" type="primary">dapB</name>
    <name evidence="1" type="ORF">E5336_08640</name>
</gene>
<reference evidence="1" key="1">
    <citation type="submission" date="2019-04" db="EMBL/GenBank/DDBJ databases">
        <title>Microbes associate with the intestines of laboratory mice.</title>
        <authorList>
            <person name="Navarre W."/>
            <person name="Wong E."/>
            <person name="Huang K."/>
            <person name="Tropini C."/>
            <person name="Ng K."/>
            <person name="Yu B."/>
        </authorList>
    </citation>
    <scope>NUCLEOTIDE SEQUENCE</scope>
    <source>
        <strain evidence="1">NM09_H32</strain>
    </source>
</reference>
<dbReference type="EC" id="1.17.1.8" evidence="1"/>
<dbReference type="EMBL" id="SRYG01000017">
    <property type="protein sequence ID" value="TGY65473.1"/>
    <property type="molecule type" value="Genomic_DNA"/>
</dbReference>
<name>A0AC61R5X7_9FIRM</name>
<keyword evidence="2" id="KW-1185">Reference proteome</keyword>
<organism evidence="1 2">
    <name type="scientific">Dubosiella muris</name>
    <dbReference type="NCBI Taxonomy" id="3038133"/>
    <lineage>
        <taxon>Bacteria</taxon>
        <taxon>Bacillati</taxon>
        <taxon>Bacillota</taxon>
        <taxon>Erysipelotrichia</taxon>
        <taxon>Erysipelotrichales</taxon>
        <taxon>Erysipelotrichaceae</taxon>
        <taxon>Dubosiella</taxon>
    </lineage>
</organism>
<dbReference type="Proteomes" id="UP000308836">
    <property type="component" value="Unassembled WGS sequence"/>
</dbReference>